<protein>
    <submittedName>
        <fullName evidence="2">Transcriptional regulator</fullName>
    </submittedName>
</protein>
<dbReference type="PROSITE" id="PS50943">
    <property type="entry name" value="HTH_CROC1"/>
    <property type="match status" value="1"/>
</dbReference>
<dbReference type="RefSeq" id="WP_203902379.1">
    <property type="nucleotide sequence ID" value="NZ_BOPF01000023.1"/>
</dbReference>
<dbReference type="InterPro" id="IPR043917">
    <property type="entry name" value="DUF5753"/>
</dbReference>
<proteinExistence type="predicted"/>
<dbReference type="CDD" id="cd00093">
    <property type="entry name" value="HTH_XRE"/>
    <property type="match status" value="1"/>
</dbReference>
<feature type="domain" description="HTH cro/C1-type" evidence="1">
    <location>
        <begin position="22"/>
        <end position="76"/>
    </location>
</feature>
<dbReference type="InterPro" id="IPR001387">
    <property type="entry name" value="Cro/C1-type_HTH"/>
</dbReference>
<keyword evidence="3" id="KW-1185">Reference proteome</keyword>
<dbReference type="EMBL" id="BOPF01000023">
    <property type="protein sequence ID" value="GIJ48909.1"/>
    <property type="molecule type" value="Genomic_DNA"/>
</dbReference>
<accession>A0A8J4DSN9</accession>
<evidence type="ECO:0000313" key="2">
    <source>
        <dbReference type="EMBL" id="GIJ48909.1"/>
    </source>
</evidence>
<dbReference type="Gene3D" id="1.10.260.40">
    <property type="entry name" value="lambda repressor-like DNA-binding domains"/>
    <property type="match status" value="1"/>
</dbReference>
<gene>
    <name evidence="2" type="ORF">Val02_57950</name>
</gene>
<reference evidence="2" key="1">
    <citation type="submission" date="2021-01" db="EMBL/GenBank/DDBJ databases">
        <title>Whole genome shotgun sequence of Virgisporangium aliadipatigenens NBRC 105644.</title>
        <authorList>
            <person name="Komaki H."/>
            <person name="Tamura T."/>
        </authorList>
    </citation>
    <scope>NUCLEOTIDE SEQUENCE</scope>
    <source>
        <strain evidence="2">NBRC 105644</strain>
    </source>
</reference>
<dbReference type="SMART" id="SM00530">
    <property type="entry name" value="HTH_XRE"/>
    <property type="match status" value="1"/>
</dbReference>
<dbReference type="GO" id="GO:0003677">
    <property type="term" value="F:DNA binding"/>
    <property type="evidence" value="ECO:0007669"/>
    <property type="project" value="InterPro"/>
</dbReference>
<name>A0A8J4DSN9_9ACTN</name>
<evidence type="ECO:0000259" key="1">
    <source>
        <dbReference type="PROSITE" id="PS50943"/>
    </source>
</evidence>
<dbReference type="InterPro" id="IPR010982">
    <property type="entry name" value="Lambda_DNA-bd_dom_sf"/>
</dbReference>
<dbReference type="Pfam" id="PF13560">
    <property type="entry name" value="HTH_31"/>
    <property type="match status" value="1"/>
</dbReference>
<dbReference type="SUPFAM" id="SSF47413">
    <property type="entry name" value="lambda repressor-like DNA-binding domains"/>
    <property type="match status" value="1"/>
</dbReference>
<dbReference type="Proteomes" id="UP000619260">
    <property type="component" value="Unassembled WGS sequence"/>
</dbReference>
<organism evidence="2 3">
    <name type="scientific">Virgisporangium aliadipatigenens</name>
    <dbReference type="NCBI Taxonomy" id="741659"/>
    <lineage>
        <taxon>Bacteria</taxon>
        <taxon>Bacillati</taxon>
        <taxon>Actinomycetota</taxon>
        <taxon>Actinomycetes</taxon>
        <taxon>Micromonosporales</taxon>
        <taxon>Micromonosporaceae</taxon>
        <taxon>Virgisporangium</taxon>
    </lineage>
</organism>
<sequence>MADAPLNDADDDEDSVPFGRTIRGLRRAKSMTGQQLAVRVGLSQAQISRIETGAVVPAADEVRAIAEALDLSDGETERLLERARATASWAHEMQVHSGELSAEQDLMANLERNTRISRAFTPGTLFGLLQTAEYARAVFTGLQRAGFRVGDERMPVARAVAARIRRQEALGDHGKKFVFVMPESVLQVRVCAPVHMLSQLEHLRVLARESNVTIGIIPEEVQIAVVPVDTFNLLDDKIVLIDHLTTFVTSRSQVHLATYSRVFKALEAQAVTEIDEILEKHKARYIAML</sequence>
<dbReference type="Pfam" id="PF19054">
    <property type="entry name" value="DUF5753"/>
    <property type="match status" value="1"/>
</dbReference>
<comment type="caution">
    <text evidence="2">The sequence shown here is derived from an EMBL/GenBank/DDBJ whole genome shotgun (WGS) entry which is preliminary data.</text>
</comment>
<evidence type="ECO:0000313" key="3">
    <source>
        <dbReference type="Proteomes" id="UP000619260"/>
    </source>
</evidence>
<dbReference type="AlphaFoldDB" id="A0A8J4DSN9"/>